<dbReference type="Ensembl" id="ENSSFAT00005013214.1">
    <property type="protein sequence ID" value="ENSSFAP00005012656.1"/>
    <property type="gene ID" value="ENSSFAG00005006930.1"/>
</dbReference>
<dbReference type="InterPro" id="IPR016024">
    <property type="entry name" value="ARM-type_fold"/>
</dbReference>
<dbReference type="GO" id="GO:0005737">
    <property type="term" value="C:cytoplasm"/>
    <property type="evidence" value="ECO:0007669"/>
    <property type="project" value="TreeGrafter"/>
</dbReference>
<evidence type="ECO:0000256" key="3">
    <source>
        <dbReference type="ARBA" id="ARBA00042302"/>
    </source>
</evidence>
<name>A0A672G0V4_SALFA</name>
<evidence type="ECO:0000256" key="4">
    <source>
        <dbReference type="SAM" id="SignalP"/>
    </source>
</evidence>
<dbReference type="Pfam" id="PF02020">
    <property type="entry name" value="W2"/>
    <property type="match status" value="1"/>
</dbReference>
<keyword evidence="7" id="KW-1185">Reference proteome</keyword>
<protein>
    <recommendedName>
        <fullName evidence="2">eIF5-mimic protein 1</fullName>
    </recommendedName>
    <alternativeName>
        <fullName evidence="3">Basic leucine zipper and W2 domain-containing protein 2</fullName>
    </alternativeName>
</protein>
<dbReference type="PROSITE" id="PS51363">
    <property type="entry name" value="W2"/>
    <property type="match status" value="1"/>
</dbReference>
<reference evidence="6" key="2">
    <citation type="submission" date="2025-08" db="UniProtKB">
        <authorList>
            <consortium name="Ensembl"/>
        </authorList>
    </citation>
    <scope>IDENTIFICATION</scope>
</reference>
<dbReference type="GO" id="GO:0016020">
    <property type="term" value="C:membrane"/>
    <property type="evidence" value="ECO:0007669"/>
    <property type="project" value="TreeGrafter"/>
</dbReference>
<evidence type="ECO:0000259" key="5">
    <source>
        <dbReference type="PROSITE" id="PS51363"/>
    </source>
</evidence>
<evidence type="ECO:0000256" key="1">
    <source>
        <dbReference type="ARBA" id="ARBA00022845"/>
    </source>
</evidence>
<dbReference type="SMART" id="SM00515">
    <property type="entry name" value="eIF5C"/>
    <property type="match status" value="1"/>
</dbReference>
<dbReference type="Pfam" id="PF25504">
    <property type="entry name" value="HEAT_5MP1_2"/>
    <property type="match status" value="1"/>
</dbReference>
<dbReference type="InterPro" id="IPR051245">
    <property type="entry name" value="eIF5-mimic_regulator"/>
</dbReference>
<dbReference type="PANTHER" id="PTHR14208">
    <property type="entry name" value="BASIC LEUCINE ZIPPER AND W2 DOMAIN-CONTAINING PROTEIN"/>
    <property type="match status" value="1"/>
</dbReference>
<dbReference type="PANTHER" id="PTHR14208:SF7">
    <property type="entry name" value="EIF5-MIMIC PROTEIN 1"/>
    <property type="match status" value="1"/>
</dbReference>
<dbReference type="Proteomes" id="UP000472267">
    <property type="component" value="Chromosome 22"/>
</dbReference>
<dbReference type="InterPro" id="IPR057397">
    <property type="entry name" value="HEAT_5MP1_2"/>
</dbReference>
<feature type="domain" description="W2" evidence="5">
    <location>
        <begin position="16"/>
        <end position="183"/>
    </location>
</feature>
<feature type="chain" id="PRO_5025489949" description="eIF5-mimic protein 1" evidence="4">
    <location>
        <begin position="23"/>
        <end position="192"/>
    </location>
</feature>
<reference evidence="6" key="3">
    <citation type="submission" date="2025-09" db="UniProtKB">
        <authorList>
            <consortium name="Ensembl"/>
        </authorList>
    </citation>
    <scope>IDENTIFICATION</scope>
</reference>
<dbReference type="Gene3D" id="1.25.40.180">
    <property type="match status" value="1"/>
</dbReference>
<accession>A0A672G0V4</accession>
<sequence>MWLATLTGVLLAGGTLPPPIICSLFTESLVKEGISAAFAVKMFKAWIAERDATAVTSSLRKANLDKRLLELFPANKRTVEHFCRYFGERGLTELADFLRLQQSLGTRRELQRELQERLSQRRPLKEVVLYVKEEMKRTDVLGEEAILKWYRDAPAARGKSVFLEQMRKFVEWLQNAEEESEDEEDEEDEEED</sequence>
<gene>
    <name evidence="6" type="primary">bzw2</name>
</gene>
<evidence type="ECO:0000313" key="7">
    <source>
        <dbReference type="Proteomes" id="UP000472267"/>
    </source>
</evidence>
<feature type="signal peptide" evidence="4">
    <location>
        <begin position="1"/>
        <end position="22"/>
    </location>
</feature>
<keyword evidence="1" id="KW-0810">Translation regulation</keyword>
<dbReference type="SUPFAM" id="SSF48371">
    <property type="entry name" value="ARM repeat"/>
    <property type="match status" value="1"/>
</dbReference>
<dbReference type="AlphaFoldDB" id="A0A672G0V4"/>
<organism evidence="6 7">
    <name type="scientific">Salarias fasciatus</name>
    <name type="common">Jewelled blenny</name>
    <name type="synonym">Blennius fasciatus</name>
    <dbReference type="NCBI Taxonomy" id="181472"/>
    <lineage>
        <taxon>Eukaryota</taxon>
        <taxon>Metazoa</taxon>
        <taxon>Chordata</taxon>
        <taxon>Craniata</taxon>
        <taxon>Vertebrata</taxon>
        <taxon>Euteleostomi</taxon>
        <taxon>Actinopterygii</taxon>
        <taxon>Neopterygii</taxon>
        <taxon>Teleostei</taxon>
        <taxon>Neoteleostei</taxon>
        <taxon>Acanthomorphata</taxon>
        <taxon>Ovalentaria</taxon>
        <taxon>Blenniimorphae</taxon>
        <taxon>Blenniiformes</taxon>
        <taxon>Blennioidei</taxon>
        <taxon>Blenniidae</taxon>
        <taxon>Salariinae</taxon>
        <taxon>Salarias</taxon>
    </lineage>
</organism>
<dbReference type="InterPro" id="IPR003307">
    <property type="entry name" value="W2_domain"/>
</dbReference>
<evidence type="ECO:0000256" key="2">
    <source>
        <dbReference type="ARBA" id="ARBA00039665"/>
    </source>
</evidence>
<evidence type="ECO:0000313" key="6">
    <source>
        <dbReference type="Ensembl" id="ENSSFAP00005012656.1"/>
    </source>
</evidence>
<reference evidence="6" key="1">
    <citation type="submission" date="2019-06" db="EMBL/GenBank/DDBJ databases">
        <authorList>
            <consortium name="Wellcome Sanger Institute Data Sharing"/>
        </authorList>
    </citation>
    <scope>NUCLEOTIDE SEQUENCE [LARGE SCALE GENOMIC DNA]</scope>
</reference>
<proteinExistence type="predicted"/>
<keyword evidence="4" id="KW-0732">Signal</keyword>